<dbReference type="PANTHER" id="PTHR42855:SF2">
    <property type="entry name" value="DRUG RESISTANCE ABC TRANSPORTER,ATP-BINDING PROTEIN"/>
    <property type="match status" value="1"/>
</dbReference>
<dbReference type="AlphaFoldDB" id="A0A511Z7X4"/>
<evidence type="ECO:0000256" key="1">
    <source>
        <dbReference type="ARBA" id="ARBA00022741"/>
    </source>
</evidence>
<protein>
    <submittedName>
        <fullName evidence="4">ABC transporter ATP-binding protein</fullName>
    </submittedName>
</protein>
<evidence type="ECO:0000313" key="5">
    <source>
        <dbReference type="Proteomes" id="UP000321901"/>
    </source>
</evidence>
<accession>A0A511Z7X4</accession>
<evidence type="ECO:0000259" key="3">
    <source>
        <dbReference type="PROSITE" id="PS50893"/>
    </source>
</evidence>
<dbReference type="GO" id="GO:0005524">
    <property type="term" value="F:ATP binding"/>
    <property type="evidence" value="ECO:0007669"/>
    <property type="project" value="UniProtKB-KW"/>
</dbReference>
<organism evidence="4 5">
    <name type="scientific">Sporosarcina luteola</name>
    <dbReference type="NCBI Taxonomy" id="582850"/>
    <lineage>
        <taxon>Bacteria</taxon>
        <taxon>Bacillati</taxon>
        <taxon>Bacillota</taxon>
        <taxon>Bacilli</taxon>
        <taxon>Bacillales</taxon>
        <taxon>Caryophanaceae</taxon>
        <taxon>Sporosarcina</taxon>
    </lineage>
</organism>
<dbReference type="Gene3D" id="3.40.50.300">
    <property type="entry name" value="P-loop containing nucleotide triphosphate hydrolases"/>
    <property type="match status" value="2"/>
</dbReference>
<dbReference type="SMART" id="SM00382">
    <property type="entry name" value="AAA"/>
    <property type="match status" value="2"/>
</dbReference>
<dbReference type="Proteomes" id="UP000321901">
    <property type="component" value="Unassembled WGS sequence"/>
</dbReference>
<dbReference type="InterPro" id="IPR032781">
    <property type="entry name" value="ABC_tran_Xtn"/>
</dbReference>
<dbReference type="PROSITE" id="PS50893">
    <property type="entry name" value="ABC_TRANSPORTER_2"/>
    <property type="match status" value="2"/>
</dbReference>
<evidence type="ECO:0000313" key="4">
    <source>
        <dbReference type="EMBL" id="GEN83545.1"/>
    </source>
</evidence>
<dbReference type="EMBL" id="BJYL01000023">
    <property type="protein sequence ID" value="GEN83545.1"/>
    <property type="molecule type" value="Genomic_DNA"/>
</dbReference>
<dbReference type="CDD" id="cd03221">
    <property type="entry name" value="ABCF_EF-3"/>
    <property type="match status" value="2"/>
</dbReference>
<dbReference type="Pfam" id="PF00005">
    <property type="entry name" value="ABC_tran"/>
    <property type="match status" value="2"/>
</dbReference>
<evidence type="ECO:0000256" key="2">
    <source>
        <dbReference type="ARBA" id="ARBA00022840"/>
    </source>
</evidence>
<keyword evidence="1" id="KW-0547">Nucleotide-binding</keyword>
<dbReference type="GO" id="GO:0016887">
    <property type="term" value="F:ATP hydrolysis activity"/>
    <property type="evidence" value="ECO:0007669"/>
    <property type="project" value="InterPro"/>
</dbReference>
<name>A0A511Z7X4_9BACL</name>
<dbReference type="InterPro" id="IPR027417">
    <property type="entry name" value="P-loop_NTPase"/>
</dbReference>
<gene>
    <name evidence="4" type="ORF">SLU01_18570</name>
</gene>
<dbReference type="NCBIfam" id="NF000355">
    <property type="entry name" value="ribo_prot_ABC_F"/>
    <property type="match status" value="1"/>
</dbReference>
<dbReference type="SUPFAM" id="SSF52540">
    <property type="entry name" value="P-loop containing nucleoside triphosphate hydrolases"/>
    <property type="match status" value="2"/>
</dbReference>
<proteinExistence type="predicted"/>
<sequence length="552" mass="63085">MLVGKIRNLSYSIGETVILDKISAELPEGACVAIVGANGAGKSTLLSLLAGELTPTAGGVDWIGKRPAITYFKQEQVHEGDVDWELTETALYRSKWNVPKRATYASASGGERMKMRLSAALTSKSDVILLDEPTNHLDSESLDELVRAINEGEATYLIVSHDRHFIDRTADFVYEIEHRKLTVYEGNYSAYREQKEMQREIQEKHFIQQQRKIEMVEGQIAQLGEWSEKAHRESTKKGGAKEYWRMKAKKKDVQIRSKRTRLEAELEKDRIERPEDELVVEFDVKGKRKKGHRVLELKEVGKAFNGRKLFSNVSFTVQAGERIALVGANGSGKSTLFRMMMGQEDFDGELWLTKGMSIGYMSQAVLDLPEDVTLADYFDAETFEEQGLIRIQLTNLGFNEKHWQLPLGELSQGERVKVKLMQFIREGTDVLLLDEPTNHLDLPSREQLEKTLSTFPGTLLFASHDRYFTERMADGILIFDKESVQKLPLTLKEWEERKDEPQEATTGEERMRVETELQAVLGKLSMVRPGTKEYAELDRTFNELNRKLRELR</sequence>
<dbReference type="RefSeq" id="WP_147057568.1">
    <property type="nucleotide sequence ID" value="NZ_BJYL01000023.1"/>
</dbReference>
<comment type="caution">
    <text evidence="4">The sequence shown here is derived from an EMBL/GenBank/DDBJ whole genome shotgun (WGS) entry which is preliminary data.</text>
</comment>
<keyword evidence="5" id="KW-1185">Reference proteome</keyword>
<dbReference type="PANTHER" id="PTHR42855">
    <property type="entry name" value="ABC TRANSPORTER ATP-BINDING SUBUNIT"/>
    <property type="match status" value="1"/>
</dbReference>
<feature type="domain" description="ABC transporter" evidence="3">
    <location>
        <begin position="4"/>
        <end position="210"/>
    </location>
</feature>
<dbReference type="Pfam" id="PF12848">
    <property type="entry name" value="ABC_tran_Xtn"/>
    <property type="match status" value="1"/>
</dbReference>
<dbReference type="InterPro" id="IPR003439">
    <property type="entry name" value="ABC_transporter-like_ATP-bd"/>
</dbReference>
<dbReference type="OrthoDB" id="9760950at2"/>
<keyword evidence="2 4" id="KW-0067">ATP-binding</keyword>
<dbReference type="InterPro" id="IPR003593">
    <property type="entry name" value="AAA+_ATPase"/>
</dbReference>
<reference evidence="4 5" key="1">
    <citation type="submission" date="2019-07" db="EMBL/GenBank/DDBJ databases">
        <title>Whole genome shotgun sequence of Sporosarcina luteola NBRC 105378.</title>
        <authorList>
            <person name="Hosoyama A."/>
            <person name="Uohara A."/>
            <person name="Ohji S."/>
            <person name="Ichikawa N."/>
        </authorList>
    </citation>
    <scope>NUCLEOTIDE SEQUENCE [LARGE SCALE GENOMIC DNA]</scope>
    <source>
        <strain evidence="4 5">NBRC 105378</strain>
    </source>
</reference>
<feature type="domain" description="ABC transporter" evidence="3">
    <location>
        <begin position="295"/>
        <end position="506"/>
    </location>
</feature>
<dbReference type="InterPro" id="IPR051309">
    <property type="entry name" value="ABCF_ATPase"/>
</dbReference>